<comment type="similarity">
    <text evidence="1 3">Belongs to the 5'-nucleotidase family.</text>
</comment>
<dbReference type="Pfam" id="PF02872">
    <property type="entry name" value="5_nucleotid_C"/>
    <property type="match status" value="1"/>
</dbReference>
<evidence type="ECO:0000256" key="3">
    <source>
        <dbReference type="RuleBase" id="RU362119"/>
    </source>
</evidence>
<dbReference type="CDD" id="cd07406">
    <property type="entry name" value="MPP_CG11883_N"/>
    <property type="match status" value="1"/>
</dbReference>
<name>A0A177B501_9BILA</name>
<protein>
    <recommendedName>
        <fullName evidence="8">5'-nucleotidase</fullName>
    </recommendedName>
</protein>
<dbReference type="Proteomes" id="UP000078046">
    <property type="component" value="Unassembled WGS sequence"/>
</dbReference>
<comment type="caution">
    <text evidence="6">The sequence shown here is derived from an EMBL/GenBank/DDBJ whole genome shotgun (WGS) entry which is preliminary data.</text>
</comment>
<dbReference type="Pfam" id="PF00149">
    <property type="entry name" value="Metallophos"/>
    <property type="match status" value="1"/>
</dbReference>
<gene>
    <name evidence="6" type="ORF">A3Q56_02862</name>
</gene>
<evidence type="ECO:0000259" key="5">
    <source>
        <dbReference type="Pfam" id="PF02872"/>
    </source>
</evidence>
<evidence type="ECO:0000256" key="1">
    <source>
        <dbReference type="ARBA" id="ARBA00006654"/>
    </source>
</evidence>
<feature type="domain" description="Calcineurin-like phosphoesterase" evidence="4">
    <location>
        <begin position="6"/>
        <end position="210"/>
    </location>
</feature>
<evidence type="ECO:0008006" key="8">
    <source>
        <dbReference type="Google" id="ProtNLM"/>
    </source>
</evidence>
<dbReference type="GO" id="GO:0016787">
    <property type="term" value="F:hydrolase activity"/>
    <property type="evidence" value="ECO:0007669"/>
    <property type="project" value="UniProtKB-KW"/>
</dbReference>
<dbReference type="EMBL" id="LWCA01000298">
    <property type="protein sequence ID" value="OAF69336.1"/>
    <property type="molecule type" value="Genomic_DNA"/>
</dbReference>
<accession>A0A177B501</accession>
<dbReference type="PANTHER" id="PTHR11575">
    <property type="entry name" value="5'-NUCLEOTIDASE-RELATED"/>
    <property type="match status" value="1"/>
</dbReference>
<dbReference type="OrthoDB" id="10252235at2759"/>
<organism evidence="6 7">
    <name type="scientific">Intoshia linei</name>
    <dbReference type="NCBI Taxonomy" id="1819745"/>
    <lineage>
        <taxon>Eukaryota</taxon>
        <taxon>Metazoa</taxon>
        <taxon>Spiralia</taxon>
        <taxon>Lophotrochozoa</taxon>
        <taxon>Mesozoa</taxon>
        <taxon>Orthonectida</taxon>
        <taxon>Rhopaluridae</taxon>
        <taxon>Intoshia</taxon>
    </lineage>
</organism>
<dbReference type="AlphaFoldDB" id="A0A177B501"/>
<dbReference type="InterPro" id="IPR006179">
    <property type="entry name" value="5_nucleotidase/apyrase"/>
</dbReference>
<proteinExistence type="inferred from homology"/>
<keyword evidence="2" id="KW-0732">Signal</keyword>
<dbReference type="SUPFAM" id="SSF55816">
    <property type="entry name" value="5'-nucleotidase (syn. UDP-sugar hydrolase), C-terminal domain"/>
    <property type="match status" value="1"/>
</dbReference>
<dbReference type="InterPro" id="IPR036907">
    <property type="entry name" value="5'-Nucleotdase_C_sf"/>
</dbReference>
<dbReference type="InterPro" id="IPR004843">
    <property type="entry name" value="Calcineurin-like_PHP"/>
</dbReference>
<dbReference type="GO" id="GO:0009166">
    <property type="term" value="P:nucleotide catabolic process"/>
    <property type="evidence" value="ECO:0007669"/>
    <property type="project" value="InterPro"/>
</dbReference>
<dbReference type="InterPro" id="IPR029052">
    <property type="entry name" value="Metallo-depent_PP-like"/>
</dbReference>
<dbReference type="Gene3D" id="3.60.21.10">
    <property type="match status" value="1"/>
</dbReference>
<dbReference type="InterPro" id="IPR041821">
    <property type="entry name" value="CG11883_N"/>
</dbReference>
<keyword evidence="7" id="KW-1185">Reference proteome</keyword>
<evidence type="ECO:0000313" key="7">
    <source>
        <dbReference type="Proteomes" id="UP000078046"/>
    </source>
</evidence>
<reference evidence="6 7" key="1">
    <citation type="submission" date="2016-04" db="EMBL/GenBank/DDBJ databases">
        <title>The genome of Intoshia linei affirms orthonectids as highly simplified spiralians.</title>
        <authorList>
            <person name="Mikhailov K.V."/>
            <person name="Slusarev G.S."/>
            <person name="Nikitin M.A."/>
            <person name="Logacheva M.D."/>
            <person name="Penin A."/>
            <person name="Aleoshin V."/>
            <person name="Panchin Y.V."/>
        </authorList>
    </citation>
    <scope>NUCLEOTIDE SEQUENCE [LARGE SCALE GENOMIC DNA]</scope>
    <source>
        <strain evidence="6">Intl2013</strain>
        <tissue evidence="6">Whole animal</tissue>
    </source>
</reference>
<keyword evidence="3" id="KW-0378">Hydrolase</keyword>
<dbReference type="GO" id="GO:0000166">
    <property type="term" value="F:nucleotide binding"/>
    <property type="evidence" value="ECO:0007669"/>
    <property type="project" value="UniProtKB-KW"/>
</dbReference>
<sequence length="565" mass="63675">MWENFSIIHFNDVYNIESGTKEPIGGASRFVASLKSQKHLNPLIIFSGDVLSPSLISRVTRGEHMVGVLNSCDVDVAVYGNHEFDYGIEHLHDIVVQFKFPWLMSNILDNYTQKNLADGASYHIIEKNGCKIGLIGLVEYEWITTLSTIDVDDITYIDYTLKGNELCTLLKGQLQCDLVIALTHMRWPNDTRLARSCPEIDLILGGHDHVFQHMVISDRIIIKSGTDFRNYSIIHFYNKGHASNNSDNNSKPILTTNGHKIEIVRVNITSDLPQDEEIKLHVERYVKLMGDSMDKVLGVIKTDLDARFCVIRRFESTAGNFISDIMLNACDADIAFLNSGTLRSDQIHKAGNFTYRDLFNLLPMLDSLLVVLLSGQQIKEALENSCRMWPALEGRFLQLSGITYTFDARRDSGNRLVSVYLTNGEALDLSRKYRVCMKEYLRSGKDGFTVLSQGQVLLDSEDAPLLSSSVINHFETMHKVSSKKCKTPYHHQSIISKGKRKIISQSMPGSPVTIGKNSHDLSICRYKNISSNEMSTIISALSPRIEKRIEILGADEVIHQYNSSM</sequence>
<keyword evidence="3" id="KW-0547">Nucleotide-binding</keyword>
<evidence type="ECO:0000313" key="6">
    <source>
        <dbReference type="EMBL" id="OAF69336.1"/>
    </source>
</evidence>
<dbReference type="PRINTS" id="PR01607">
    <property type="entry name" value="APYRASEFAMLY"/>
</dbReference>
<dbReference type="PANTHER" id="PTHR11575:SF48">
    <property type="entry name" value="5'-NUCLEOTIDASE"/>
    <property type="match status" value="1"/>
</dbReference>
<evidence type="ECO:0000259" key="4">
    <source>
        <dbReference type="Pfam" id="PF00149"/>
    </source>
</evidence>
<dbReference type="SUPFAM" id="SSF56300">
    <property type="entry name" value="Metallo-dependent phosphatases"/>
    <property type="match status" value="1"/>
</dbReference>
<dbReference type="Gene3D" id="3.90.780.10">
    <property type="entry name" value="5'-Nucleotidase, C-terminal domain"/>
    <property type="match status" value="1"/>
</dbReference>
<evidence type="ECO:0000256" key="2">
    <source>
        <dbReference type="ARBA" id="ARBA00022729"/>
    </source>
</evidence>
<dbReference type="InterPro" id="IPR008334">
    <property type="entry name" value="5'-Nucleotdase_C"/>
</dbReference>
<feature type="domain" description="5'-Nucleotidase C-terminal" evidence="5">
    <location>
        <begin position="299"/>
        <end position="452"/>
    </location>
</feature>